<dbReference type="AlphaFoldDB" id="F1YW38"/>
<keyword evidence="6 11" id="KW-0798">TonB box</keyword>
<evidence type="ECO:0000256" key="9">
    <source>
        <dbReference type="ARBA" id="ARBA00023237"/>
    </source>
</evidence>
<dbReference type="GO" id="GO:0015891">
    <property type="term" value="P:siderophore transport"/>
    <property type="evidence" value="ECO:0007669"/>
    <property type="project" value="InterPro"/>
</dbReference>
<dbReference type="InterPro" id="IPR037066">
    <property type="entry name" value="Plug_dom_sf"/>
</dbReference>
<dbReference type="GO" id="GO:0015344">
    <property type="term" value="F:siderophore uptake transmembrane transporter activity"/>
    <property type="evidence" value="ECO:0007669"/>
    <property type="project" value="TreeGrafter"/>
</dbReference>
<keyword evidence="9 10" id="KW-0998">Cell outer membrane</keyword>
<keyword evidence="4 10" id="KW-1134">Transmembrane beta strand</keyword>
<dbReference type="Proteomes" id="UP000018454">
    <property type="component" value="Unassembled WGS sequence"/>
</dbReference>
<keyword evidence="3 10" id="KW-0813">Transport</keyword>
<evidence type="ECO:0000256" key="5">
    <source>
        <dbReference type="ARBA" id="ARBA00022692"/>
    </source>
</evidence>
<evidence type="ECO:0000256" key="8">
    <source>
        <dbReference type="ARBA" id="ARBA00023170"/>
    </source>
</evidence>
<evidence type="ECO:0000256" key="1">
    <source>
        <dbReference type="ARBA" id="ARBA00004571"/>
    </source>
</evidence>
<feature type="compositionally biased region" description="Polar residues" evidence="12">
    <location>
        <begin position="63"/>
        <end position="84"/>
    </location>
</feature>
<evidence type="ECO:0000259" key="14">
    <source>
        <dbReference type="Pfam" id="PF07715"/>
    </source>
</evidence>
<evidence type="ECO:0000256" key="11">
    <source>
        <dbReference type="RuleBase" id="RU003357"/>
    </source>
</evidence>
<dbReference type="InterPro" id="IPR010105">
    <property type="entry name" value="TonB_sidphr_rcpt"/>
</dbReference>
<dbReference type="PANTHER" id="PTHR32552">
    <property type="entry name" value="FERRICHROME IRON RECEPTOR-RELATED"/>
    <property type="match status" value="1"/>
</dbReference>
<dbReference type="InterPro" id="IPR036942">
    <property type="entry name" value="Beta-barrel_TonB_sf"/>
</dbReference>
<evidence type="ECO:0000313" key="16">
    <source>
        <dbReference type="Proteomes" id="UP000018454"/>
    </source>
</evidence>
<evidence type="ECO:0000256" key="3">
    <source>
        <dbReference type="ARBA" id="ARBA00022448"/>
    </source>
</evidence>
<comment type="caution">
    <text evidence="15">The sequence shown here is derived from an EMBL/GenBank/DDBJ whole genome shotgun (WGS) entry which is preliminary data.</text>
</comment>
<dbReference type="Pfam" id="PF07715">
    <property type="entry name" value="Plug"/>
    <property type="match status" value="1"/>
</dbReference>
<evidence type="ECO:0000313" key="15">
    <source>
        <dbReference type="EMBL" id="EGE47031.1"/>
    </source>
</evidence>
<evidence type="ECO:0000256" key="6">
    <source>
        <dbReference type="ARBA" id="ARBA00023077"/>
    </source>
</evidence>
<dbReference type="InterPro" id="IPR000531">
    <property type="entry name" value="Beta-barrel_TonB"/>
</dbReference>
<proteinExistence type="inferred from homology"/>
<feature type="domain" description="TonB-dependent receptor-like beta-barrel" evidence="13">
    <location>
        <begin position="287"/>
        <end position="743"/>
    </location>
</feature>
<evidence type="ECO:0000256" key="7">
    <source>
        <dbReference type="ARBA" id="ARBA00023136"/>
    </source>
</evidence>
<dbReference type="GO" id="GO:0038023">
    <property type="term" value="F:signaling receptor activity"/>
    <property type="evidence" value="ECO:0007669"/>
    <property type="project" value="InterPro"/>
</dbReference>
<dbReference type="InterPro" id="IPR039426">
    <property type="entry name" value="TonB-dep_rcpt-like"/>
</dbReference>
<dbReference type="PANTHER" id="PTHR32552:SF82">
    <property type="entry name" value="FCUA PROTEIN"/>
    <property type="match status" value="1"/>
</dbReference>
<dbReference type="Gene3D" id="2.170.130.10">
    <property type="entry name" value="TonB-dependent receptor, plug domain"/>
    <property type="match status" value="1"/>
</dbReference>
<organism evidence="15 16">
    <name type="scientific">Acetobacter pomorum DM001</name>
    <dbReference type="NCBI Taxonomy" id="945681"/>
    <lineage>
        <taxon>Bacteria</taxon>
        <taxon>Pseudomonadati</taxon>
        <taxon>Pseudomonadota</taxon>
        <taxon>Alphaproteobacteria</taxon>
        <taxon>Acetobacterales</taxon>
        <taxon>Acetobacteraceae</taxon>
        <taxon>Acetobacter</taxon>
    </lineage>
</organism>
<reference evidence="15 16" key="1">
    <citation type="journal article" date="2011" name="Science">
        <title>Drosophila microbiome modulates host developmental and metabolic homeostasis via insulin signaling.</title>
        <authorList>
            <person name="Shin S.C."/>
            <person name="Kim S.H."/>
            <person name="You H."/>
            <person name="Kim B."/>
            <person name="Kim A.C."/>
            <person name="Lee K.A."/>
            <person name="Yoon J.H."/>
            <person name="Ryu J.H."/>
            <person name="Lee W.J."/>
        </authorList>
    </citation>
    <scope>NUCLEOTIDE SEQUENCE [LARGE SCALE GENOMIC DNA]</scope>
    <source>
        <strain evidence="15 16">DM001</strain>
    </source>
</reference>
<feature type="domain" description="TonB-dependent receptor plug" evidence="14">
    <location>
        <begin position="122"/>
        <end position="217"/>
    </location>
</feature>
<dbReference type="PROSITE" id="PS52016">
    <property type="entry name" value="TONB_DEPENDENT_REC_3"/>
    <property type="match status" value="1"/>
</dbReference>
<dbReference type="InterPro" id="IPR012910">
    <property type="entry name" value="Plug_dom"/>
</dbReference>
<gene>
    <name evidence="15" type="primary">fcuA</name>
    <name evidence="15" type="ORF">APO_2446</name>
</gene>
<keyword evidence="8 15" id="KW-0675">Receptor</keyword>
<evidence type="ECO:0000256" key="2">
    <source>
        <dbReference type="ARBA" id="ARBA00009810"/>
    </source>
</evidence>
<dbReference type="SUPFAM" id="SSF56935">
    <property type="entry name" value="Porins"/>
    <property type="match status" value="1"/>
</dbReference>
<evidence type="ECO:0000259" key="13">
    <source>
        <dbReference type="Pfam" id="PF00593"/>
    </source>
</evidence>
<evidence type="ECO:0000256" key="4">
    <source>
        <dbReference type="ARBA" id="ARBA00022452"/>
    </source>
</evidence>
<comment type="similarity">
    <text evidence="2 10 11">Belongs to the TonB-dependent receptor family.</text>
</comment>
<sequence length="773" mass="83920">MLDKAQAYSYAVSLAMSFRVFCLNTLCVSSLLAGIAEGVFFPGYVQAEDIKPSHKPVHAPLSDTKQPSAGQTKKTIQGQNKQTTDTVAAKQEDLVVKASRSNRMYVTNGGDLGVLGHKKGLDVPFNIRSYNSSLILNQQSQTLGDVLLNDPTVRTTMGYGNYAQLFQIRGFTLYGDDIAIDGLYGVTPRQLVSPQLYDSVQVLNGASAFLNGAAPGGSAIGGNVNLIPKRAASTDITRVTGDYTSSGQGGGAFDLSRRFGKDRAYGFRFNAAGMDGETPIKGERHDDIALGGSFDWHNDDTRINMNMNYQKQQVFGGRSAIIVSSLATDMPTPKATSPSKNWGQRWAYTDLSYLFGTLNIEHDFGEHITTYAKFGAQSGNEMGNYATTTLSNSRTGDGSVGAMADAYNVMNEATQAGVRAHVNTGFIKHEINAGGSAIWEESDAAYAMSLVGESGNIYHPTQFTPNETFAGGNLRNPGRVSWNKLYSLFLSDTMTFWHDRIALTGGFRYQDILSDSYNYGSGSLLSHYNASAFSPVIGLVVHPVKNVALYFNRIQGLSAGTTVGSTYVNAGQTFAPYQSTQYEVGAKYDVGRFSAGVAFFQTSMPYGMTEPYGDTGESIYTQSGKQRNRGMELTFNGEILRGLRFNGGLTLIDAKQVHTAGGEYNGKTVIGVPNYTINGNLEYDVPFVKGLTLVGRVVSTGKQQFNNVNSAHLPAWSRFDLGARYTFLVHNKPLTARFEVDNVGNQRYWASVYQSDLVMGDPQTFKFSVSADL</sequence>
<feature type="region of interest" description="Disordered" evidence="12">
    <location>
        <begin position="54"/>
        <end position="84"/>
    </location>
</feature>
<dbReference type="NCBIfam" id="TIGR01783">
    <property type="entry name" value="TonB-siderophor"/>
    <property type="match status" value="1"/>
</dbReference>
<keyword evidence="7 10" id="KW-0472">Membrane</keyword>
<comment type="subcellular location">
    <subcellularLocation>
        <location evidence="1 10">Cell outer membrane</location>
        <topology evidence="1 10">Multi-pass membrane protein</topology>
    </subcellularLocation>
</comment>
<evidence type="ECO:0000256" key="12">
    <source>
        <dbReference type="SAM" id="MobiDB-lite"/>
    </source>
</evidence>
<dbReference type="Pfam" id="PF00593">
    <property type="entry name" value="TonB_dep_Rec_b-barrel"/>
    <property type="match status" value="1"/>
</dbReference>
<dbReference type="GO" id="GO:0009279">
    <property type="term" value="C:cell outer membrane"/>
    <property type="evidence" value="ECO:0007669"/>
    <property type="project" value="UniProtKB-SubCell"/>
</dbReference>
<dbReference type="EMBL" id="AEUP01000031">
    <property type="protein sequence ID" value="EGE47031.1"/>
    <property type="molecule type" value="Genomic_DNA"/>
</dbReference>
<dbReference type="CDD" id="cd01347">
    <property type="entry name" value="ligand_gated_channel"/>
    <property type="match status" value="1"/>
</dbReference>
<accession>F1YW38</accession>
<protein>
    <submittedName>
        <fullName evidence="15">Ferrichrome receptor FcuA</fullName>
    </submittedName>
</protein>
<keyword evidence="5 10" id="KW-0812">Transmembrane</keyword>
<dbReference type="Gene3D" id="2.40.170.20">
    <property type="entry name" value="TonB-dependent receptor, beta-barrel domain"/>
    <property type="match status" value="1"/>
</dbReference>
<evidence type="ECO:0000256" key="10">
    <source>
        <dbReference type="PROSITE-ProRule" id="PRU01360"/>
    </source>
</evidence>
<name>F1YW38_9PROT</name>